<gene>
    <name evidence="2" type="ORF">LCGC14_2660080</name>
</gene>
<evidence type="ECO:0000256" key="1">
    <source>
        <dbReference type="SAM" id="MobiDB-lite"/>
    </source>
</evidence>
<feature type="region of interest" description="Disordered" evidence="1">
    <location>
        <begin position="1"/>
        <end position="22"/>
    </location>
</feature>
<dbReference type="AlphaFoldDB" id="A0A0F9AEI7"/>
<evidence type="ECO:0008006" key="3">
    <source>
        <dbReference type="Google" id="ProtNLM"/>
    </source>
</evidence>
<dbReference type="CDD" id="cd02440">
    <property type="entry name" value="AdoMet_MTases"/>
    <property type="match status" value="1"/>
</dbReference>
<protein>
    <recommendedName>
        <fullName evidence="3">Methyltransferase type 11 domain-containing protein</fullName>
    </recommendedName>
</protein>
<dbReference type="Gene3D" id="3.40.50.150">
    <property type="entry name" value="Vaccinia Virus protein VP39"/>
    <property type="match status" value="1"/>
</dbReference>
<evidence type="ECO:0000313" key="2">
    <source>
        <dbReference type="EMBL" id="KKK96705.1"/>
    </source>
</evidence>
<dbReference type="InterPro" id="IPR029063">
    <property type="entry name" value="SAM-dependent_MTases_sf"/>
</dbReference>
<dbReference type="EMBL" id="LAZR01046362">
    <property type="protein sequence ID" value="KKK96705.1"/>
    <property type="molecule type" value="Genomic_DNA"/>
</dbReference>
<name>A0A0F9AEI7_9ZZZZ</name>
<feature type="compositionally biased region" description="Polar residues" evidence="1">
    <location>
        <begin position="1"/>
        <end position="20"/>
    </location>
</feature>
<reference evidence="2" key="1">
    <citation type="journal article" date="2015" name="Nature">
        <title>Complex archaea that bridge the gap between prokaryotes and eukaryotes.</title>
        <authorList>
            <person name="Spang A."/>
            <person name="Saw J.H."/>
            <person name="Jorgensen S.L."/>
            <person name="Zaremba-Niedzwiedzka K."/>
            <person name="Martijn J."/>
            <person name="Lind A.E."/>
            <person name="van Eijk R."/>
            <person name="Schleper C."/>
            <person name="Guy L."/>
            <person name="Ettema T.J."/>
        </authorList>
    </citation>
    <scope>NUCLEOTIDE SEQUENCE</scope>
</reference>
<comment type="caution">
    <text evidence="2">The sequence shown here is derived from an EMBL/GenBank/DDBJ whole genome shotgun (WGS) entry which is preliminary data.</text>
</comment>
<organism evidence="2">
    <name type="scientific">marine sediment metagenome</name>
    <dbReference type="NCBI Taxonomy" id="412755"/>
    <lineage>
        <taxon>unclassified sequences</taxon>
        <taxon>metagenomes</taxon>
        <taxon>ecological metagenomes</taxon>
    </lineage>
</organism>
<accession>A0A0F9AEI7</accession>
<sequence>MTAESAPQAQPATGSESQRAPTEHDHVRWFWEHYDDAAQQIVDFFADEGLELSGKWIADIGCGDGIIDLGVFHKSKPAKLVGYDVREPDPAALQRIVEAVGLDQPIPDDDHFALTASRETHLPAPNDTFDFAFSWSVFEHVSKPVEMFGEIRRVLKPTGALFLQVWPLYYSEHGGHLWLSYPEGFSHLLREDEEIQGDVRFGPGTDPTRSGGAEEYGSLNRITIDDLQRALLAGGLIVTKLQLITETLHIPPAVALRPLSGLGISGVKLLAVPRFK</sequence>
<proteinExistence type="predicted"/>
<dbReference type="Pfam" id="PF13489">
    <property type="entry name" value="Methyltransf_23"/>
    <property type="match status" value="1"/>
</dbReference>
<dbReference type="SUPFAM" id="SSF53335">
    <property type="entry name" value="S-adenosyl-L-methionine-dependent methyltransferases"/>
    <property type="match status" value="1"/>
</dbReference>